<sequence length="99" mass="10245">MPGRTPSSPSETPSADATPAGQQLARLCELFGQSLGTPCGPRDSLFDLGGDSLTVTRLISSVHRELAAELTFQDVIDHPSPHELAQLVGGAGRPPGDSP</sequence>
<dbReference type="PANTHER" id="PTHR45527">
    <property type="entry name" value="NONRIBOSOMAL PEPTIDE SYNTHETASE"/>
    <property type="match status" value="1"/>
</dbReference>
<dbReference type="PROSITE" id="PS50075">
    <property type="entry name" value="CARRIER"/>
    <property type="match status" value="1"/>
</dbReference>
<evidence type="ECO:0000256" key="1">
    <source>
        <dbReference type="ARBA" id="ARBA00022450"/>
    </source>
</evidence>
<dbReference type="SUPFAM" id="SSF47336">
    <property type="entry name" value="ACP-like"/>
    <property type="match status" value="1"/>
</dbReference>
<proteinExistence type="predicted"/>
<dbReference type="PANTHER" id="PTHR45527:SF1">
    <property type="entry name" value="FATTY ACID SYNTHASE"/>
    <property type="match status" value="1"/>
</dbReference>
<comment type="caution">
    <text evidence="5">The sequence shown here is derived from an EMBL/GenBank/DDBJ whole genome shotgun (WGS) entry which is preliminary data.</text>
</comment>
<keyword evidence="2" id="KW-0597">Phosphoprotein</keyword>
<keyword evidence="1" id="KW-0596">Phosphopantetheine</keyword>
<dbReference type="Gene3D" id="1.10.1200.10">
    <property type="entry name" value="ACP-like"/>
    <property type="match status" value="1"/>
</dbReference>
<dbReference type="InterPro" id="IPR020806">
    <property type="entry name" value="PKS_PP-bd"/>
</dbReference>
<dbReference type="InterPro" id="IPR036736">
    <property type="entry name" value="ACP-like_sf"/>
</dbReference>
<protein>
    <recommendedName>
        <fullName evidence="4">Carrier domain-containing protein</fullName>
    </recommendedName>
</protein>
<feature type="region of interest" description="Disordered" evidence="3">
    <location>
        <begin position="1"/>
        <end position="22"/>
    </location>
</feature>
<dbReference type="Pfam" id="PF00550">
    <property type="entry name" value="PP-binding"/>
    <property type="match status" value="1"/>
</dbReference>
<dbReference type="GO" id="GO:0005829">
    <property type="term" value="C:cytosol"/>
    <property type="evidence" value="ECO:0007669"/>
    <property type="project" value="TreeGrafter"/>
</dbReference>
<dbReference type="Proteomes" id="UP000175971">
    <property type="component" value="Unassembled WGS sequence"/>
</dbReference>
<dbReference type="SMART" id="SM00823">
    <property type="entry name" value="PKS_PP"/>
    <property type="match status" value="1"/>
</dbReference>
<evidence type="ECO:0000256" key="3">
    <source>
        <dbReference type="SAM" id="MobiDB-lite"/>
    </source>
</evidence>
<reference evidence="5 6" key="1">
    <citation type="journal article" date="2016" name="Front. Microbiol.">
        <title>Comparative Genomics Analysis of Streptomyces Species Reveals Their Adaptation to the Marine Environment and Their Diversity at the Genomic Level.</title>
        <authorList>
            <person name="Tian X."/>
            <person name="Zhang Z."/>
            <person name="Yang T."/>
            <person name="Chen M."/>
            <person name="Li J."/>
            <person name="Chen F."/>
            <person name="Yang J."/>
            <person name="Li W."/>
            <person name="Zhang B."/>
            <person name="Zhang Z."/>
            <person name="Wu J."/>
            <person name="Zhang C."/>
            <person name="Long L."/>
            <person name="Xiao J."/>
        </authorList>
    </citation>
    <scope>NUCLEOTIDE SEQUENCE [LARGE SCALE GENOMIC DNA]</scope>
    <source>
        <strain evidence="5 6">SCSIO M10372</strain>
    </source>
</reference>
<accession>A0A1E7LZR9</accession>
<dbReference type="GO" id="GO:0043041">
    <property type="term" value="P:amino acid activation for nonribosomal peptide biosynthetic process"/>
    <property type="evidence" value="ECO:0007669"/>
    <property type="project" value="TreeGrafter"/>
</dbReference>
<dbReference type="GO" id="GO:0017000">
    <property type="term" value="P:antibiotic biosynthetic process"/>
    <property type="evidence" value="ECO:0007669"/>
    <property type="project" value="UniProtKB-ARBA"/>
</dbReference>
<dbReference type="InterPro" id="IPR009081">
    <property type="entry name" value="PP-bd_ACP"/>
</dbReference>
<evidence type="ECO:0000259" key="4">
    <source>
        <dbReference type="PROSITE" id="PS50075"/>
    </source>
</evidence>
<dbReference type="GO" id="GO:0031177">
    <property type="term" value="F:phosphopantetheine binding"/>
    <property type="evidence" value="ECO:0007669"/>
    <property type="project" value="InterPro"/>
</dbReference>
<evidence type="ECO:0000313" key="5">
    <source>
        <dbReference type="EMBL" id="OEV21750.1"/>
    </source>
</evidence>
<name>A0A1E7LZR9_9ACTN</name>
<evidence type="ECO:0000256" key="2">
    <source>
        <dbReference type="ARBA" id="ARBA00022553"/>
    </source>
</evidence>
<dbReference type="RefSeq" id="WP_070199999.1">
    <property type="nucleotide sequence ID" value="NZ_LJGZ01000007.1"/>
</dbReference>
<evidence type="ECO:0000313" key="6">
    <source>
        <dbReference type="Proteomes" id="UP000175971"/>
    </source>
</evidence>
<organism evidence="5 6">
    <name type="scientific">Streptomyces nanshensis</name>
    <dbReference type="NCBI Taxonomy" id="518642"/>
    <lineage>
        <taxon>Bacteria</taxon>
        <taxon>Bacillati</taxon>
        <taxon>Actinomycetota</taxon>
        <taxon>Actinomycetes</taxon>
        <taxon>Kitasatosporales</taxon>
        <taxon>Streptomycetaceae</taxon>
        <taxon>Streptomyces</taxon>
    </lineage>
</organism>
<feature type="compositionally biased region" description="Polar residues" evidence="3">
    <location>
        <begin position="1"/>
        <end position="15"/>
    </location>
</feature>
<dbReference type="InterPro" id="IPR006162">
    <property type="entry name" value="Ppantetheine_attach_site"/>
</dbReference>
<dbReference type="AlphaFoldDB" id="A0A1E7LZR9"/>
<dbReference type="GO" id="GO:0044550">
    <property type="term" value="P:secondary metabolite biosynthetic process"/>
    <property type="evidence" value="ECO:0007669"/>
    <property type="project" value="TreeGrafter"/>
</dbReference>
<keyword evidence="6" id="KW-1185">Reference proteome</keyword>
<dbReference type="EMBL" id="LJGZ01000007">
    <property type="protein sequence ID" value="OEV21750.1"/>
    <property type="molecule type" value="Genomic_DNA"/>
</dbReference>
<dbReference type="PROSITE" id="PS00012">
    <property type="entry name" value="PHOSPHOPANTETHEINE"/>
    <property type="match status" value="1"/>
</dbReference>
<feature type="domain" description="Carrier" evidence="4">
    <location>
        <begin position="18"/>
        <end position="92"/>
    </location>
</feature>
<gene>
    <name evidence="5" type="ORF">AN221_05060</name>
</gene>